<evidence type="ECO:0000313" key="2">
    <source>
        <dbReference type="Proteomes" id="UP000251341"/>
    </source>
</evidence>
<proteinExistence type="predicted"/>
<sequence>MSRDPFVQLISRLFLRLGTPAVYITQAGVSLDVRVIAKAPDAVQNFGQTHLVVDTQRFELMASEVKQPREGDRLVLGGTRYVLHGEPLIDRERLVWTVSASIWPED</sequence>
<accession>A0A315ERI3</accession>
<organism evidence="1 2">
    <name type="scientific">Limnohabitans curvus</name>
    <dbReference type="NCBI Taxonomy" id="323423"/>
    <lineage>
        <taxon>Bacteria</taxon>
        <taxon>Pseudomonadati</taxon>
        <taxon>Pseudomonadota</taxon>
        <taxon>Betaproteobacteria</taxon>
        <taxon>Burkholderiales</taxon>
        <taxon>Comamonadaceae</taxon>
        <taxon>Limnohabitans</taxon>
    </lineage>
</organism>
<dbReference type="Pfam" id="PF05354">
    <property type="entry name" value="Phage_attach"/>
    <property type="match status" value="1"/>
</dbReference>
<keyword evidence="2" id="KW-1185">Reference proteome</keyword>
<evidence type="ECO:0000313" key="1">
    <source>
        <dbReference type="EMBL" id="PUE58574.1"/>
    </source>
</evidence>
<reference evidence="1 2" key="1">
    <citation type="submission" date="2017-04" db="EMBL/GenBank/DDBJ databases">
        <title>Unexpected and diverse lifestyles within the genus Limnohabitans.</title>
        <authorList>
            <person name="Kasalicky V."/>
            <person name="Mehrshad M."/>
            <person name="Andrei S.-A."/>
            <person name="Salcher M."/>
            <person name="Kratochvilova H."/>
            <person name="Simek K."/>
            <person name="Ghai R."/>
        </authorList>
    </citation>
    <scope>NUCLEOTIDE SEQUENCE [LARGE SCALE GENOMIC DNA]</scope>
    <source>
        <strain evidence="1 2">MWH-C5</strain>
    </source>
</reference>
<gene>
    <name evidence="1" type="ORF">B9Z44_02550</name>
</gene>
<comment type="caution">
    <text evidence="1">The sequence shown here is derived from an EMBL/GenBank/DDBJ whole genome shotgun (WGS) entry which is preliminary data.</text>
</comment>
<name>A0A315ERI3_9BURK</name>
<dbReference type="RefSeq" id="WP_108401636.1">
    <property type="nucleotide sequence ID" value="NZ_NESP01000001.1"/>
</dbReference>
<dbReference type="AlphaFoldDB" id="A0A315ERI3"/>
<dbReference type="Proteomes" id="UP000251341">
    <property type="component" value="Unassembled WGS sequence"/>
</dbReference>
<dbReference type="InterPro" id="IPR008018">
    <property type="entry name" value="Phage_tail_attach_FII"/>
</dbReference>
<dbReference type="EMBL" id="NESP01000001">
    <property type="protein sequence ID" value="PUE58574.1"/>
    <property type="molecule type" value="Genomic_DNA"/>
</dbReference>
<dbReference type="GO" id="GO:0019068">
    <property type="term" value="P:virion assembly"/>
    <property type="evidence" value="ECO:0007669"/>
    <property type="project" value="InterPro"/>
</dbReference>
<protein>
    <submittedName>
        <fullName evidence="1">Uncharacterized protein</fullName>
    </submittedName>
</protein>